<evidence type="ECO:0000313" key="2">
    <source>
        <dbReference type="Proteomes" id="UP000823749"/>
    </source>
</evidence>
<keyword evidence="2" id="KW-1185">Reference proteome</keyword>
<dbReference type="Proteomes" id="UP000823749">
    <property type="component" value="Chromosome 2"/>
</dbReference>
<reference evidence="1" key="1">
    <citation type="submission" date="2020-08" db="EMBL/GenBank/DDBJ databases">
        <title>Plant Genome Project.</title>
        <authorList>
            <person name="Zhang R.-G."/>
        </authorList>
    </citation>
    <scope>NUCLEOTIDE SEQUENCE</scope>
    <source>
        <strain evidence="1">WSP0</strain>
        <tissue evidence="1">Leaf</tissue>
    </source>
</reference>
<sequence length="397" mass="46962">MITFSLVSYKCENSKSCTYDALVLLLVVTCKEGCKSLSFTDIGCKKGLPLNFDRLMRKPVNVYAVPYFHVCAIQAFMGMRQWLLARIGAKSDTASLAQQEELHALTAAKAEMIRSLVEERERYIEERRRLTEETEKRQRFLEEQQRQIDLCQGMVTQILQEHRGEERQRHIDLLQSMMTKLMQERRVWESSSTEDRGPTLRSDVEQQRLIKELESLVDKRQRFIDEQWRQIDLCQGMVTQISQEHRVEERQRLSDLLQSMMTKLLHERRLWESSSENCGLLFGARLFWDTLKPSSPSSRFDVEQQRRIEELRRFVDEQRRQIDLCQGMVTQILQENCVEERQRLVDLLQSMMTKLLHEHSLWESSSSENCGPTLWYVFRAEVEVAKNGWFGFRVCFN</sequence>
<dbReference type="AlphaFoldDB" id="A0AAV6LBA7"/>
<protein>
    <submittedName>
        <fullName evidence="1">Uncharacterized protein</fullName>
    </submittedName>
</protein>
<proteinExistence type="predicted"/>
<dbReference type="EMBL" id="JACTNZ010000002">
    <property type="protein sequence ID" value="KAG5562360.1"/>
    <property type="molecule type" value="Genomic_DNA"/>
</dbReference>
<gene>
    <name evidence="1" type="ORF">RHGRI_005183</name>
</gene>
<organism evidence="1 2">
    <name type="scientific">Rhododendron griersonianum</name>
    <dbReference type="NCBI Taxonomy" id="479676"/>
    <lineage>
        <taxon>Eukaryota</taxon>
        <taxon>Viridiplantae</taxon>
        <taxon>Streptophyta</taxon>
        <taxon>Embryophyta</taxon>
        <taxon>Tracheophyta</taxon>
        <taxon>Spermatophyta</taxon>
        <taxon>Magnoliopsida</taxon>
        <taxon>eudicotyledons</taxon>
        <taxon>Gunneridae</taxon>
        <taxon>Pentapetalae</taxon>
        <taxon>asterids</taxon>
        <taxon>Ericales</taxon>
        <taxon>Ericaceae</taxon>
        <taxon>Ericoideae</taxon>
        <taxon>Rhodoreae</taxon>
        <taxon>Rhododendron</taxon>
    </lineage>
</organism>
<accession>A0AAV6LBA7</accession>
<comment type="caution">
    <text evidence="1">The sequence shown here is derived from an EMBL/GenBank/DDBJ whole genome shotgun (WGS) entry which is preliminary data.</text>
</comment>
<evidence type="ECO:0000313" key="1">
    <source>
        <dbReference type="EMBL" id="KAG5562360.1"/>
    </source>
</evidence>
<name>A0AAV6LBA7_9ERIC</name>